<sequence>MNIPITDGTKAKRLFTGSGAEGEMAAQIAENAMHTALKMTLLVAMNGRAPDVQSSLAAAVNEHLEAIVNTSMDAAADAFTAGRTAMASQQSPHAAATAAAIGAGVAAASAATSIGRVRHALYRGGSVLGDVEAVASGDPQRMVRRAEQHVFWRAFGRVGRGIFRGIGGKR</sequence>
<gene>
    <name evidence="1" type="ORF">CARN1_0556</name>
</gene>
<name>E6PHY6_9ZZZZ</name>
<organism evidence="1">
    <name type="scientific">mine drainage metagenome</name>
    <dbReference type="NCBI Taxonomy" id="410659"/>
    <lineage>
        <taxon>unclassified sequences</taxon>
        <taxon>metagenomes</taxon>
        <taxon>ecological metagenomes</taxon>
    </lineage>
</organism>
<reference evidence="1" key="1">
    <citation type="submission" date="2009-10" db="EMBL/GenBank/DDBJ databases">
        <title>Diversity of trophic interactions inside an arsenic-rich microbial ecosystem.</title>
        <authorList>
            <person name="Bertin P.N."/>
            <person name="Heinrich-Salmeron A."/>
            <person name="Pelletier E."/>
            <person name="Goulhen-Chollet F."/>
            <person name="Arsene-Ploetze F."/>
            <person name="Gallien S."/>
            <person name="Calteau A."/>
            <person name="Vallenet D."/>
            <person name="Casiot C."/>
            <person name="Chane-Woon-Ming B."/>
            <person name="Giloteaux L."/>
            <person name="Barakat M."/>
            <person name="Bonnefoy V."/>
            <person name="Bruneel O."/>
            <person name="Chandler M."/>
            <person name="Cleiss J."/>
            <person name="Duran R."/>
            <person name="Elbaz-Poulichet F."/>
            <person name="Fonknechten N."/>
            <person name="Lauga B."/>
            <person name="Mornico D."/>
            <person name="Ortet P."/>
            <person name="Schaeffer C."/>
            <person name="Siguier P."/>
            <person name="Alexander Thil Smith A."/>
            <person name="Van Dorsselaer A."/>
            <person name="Weissenbach J."/>
            <person name="Medigue C."/>
            <person name="Le Paslier D."/>
        </authorList>
    </citation>
    <scope>NUCLEOTIDE SEQUENCE</scope>
</reference>
<evidence type="ECO:0000313" key="1">
    <source>
        <dbReference type="EMBL" id="CBH76076.1"/>
    </source>
</evidence>
<comment type="caution">
    <text evidence="1">The sequence shown here is derived from an EMBL/GenBank/DDBJ whole genome shotgun (WGS) entry which is preliminary data.</text>
</comment>
<dbReference type="EMBL" id="CABL01000019">
    <property type="protein sequence ID" value="CBH76076.1"/>
    <property type="molecule type" value="Genomic_DNA"/>
</dbReference>
<protein>
    <submittedName>
        <fullName evidence="1">Uncharacterized protein</fullName>
    </submittedName>
</protein>
<proteinExistence type="predicted"/>
<dbReference type="AlphaFoldDB" id="E6PHY6"/>
<accession>E6PHY6</accession>